<evidence type="ECO:0000259" key="9">
    <source>
        <dbReference type="Pfam" id="PF02463"/>
    </source>
</evidence>
<accession>A0A6J7PSH9</accession>
<sequence>MGLRRLEVTSFRTFEKTVFIPDAEGTTVLVGPNGTGKTSLIEAVGYLGLGRSLRGSPKEAMVRNGATTAILRAELVIDDREILIEAEIAREGRGRTQINRQSVKSRKELAEIVAITTFCPDDLTVIQGGPGSRREVLDDALALLNPESAGVIDDVDKILRQRNALLRQSGGRASDDVISTLEVWDSRLVESGDRLIEVRQALLARLAEPINDAYQTLAGDDTERIDVRYSSSAPEGMAQGLRVARTDDLRRGVTTVGPHRDDIELLLGGRDTRTQASQGEQRTLALALRLAVHVAAKEQRGEAPLLLLDDVFSELDPERSRRLINELPEGQAFITTASPLPDGINPAIVLDVRELL</sequence>
<keyword evidence="4" id="KW-0963">Cytoplasm</keyword>
<dbReference type="GO" id="GO:0006260">
    <property type="term" value="P:DNA replication"/>
    <property type="evidence" value="ECO:0007669"/>
    <property type="project" value="UniProtKB-KW"/>
</dbReference>
<organism evidence="11">
    <name type="scientific">freshwater metagenome</name>
    <dbReference type="NCBI Taxonomy" id="449393"/>
    <lineage>
        <taxon>unclassified sequences</taxon>
        <taxon>metagenomes</taxon>
        <taxon>ecological metagenomes</taxon>
    </lineage>
</organism>
<reference evidence="11" key="1">
    <citation type="submission" date="2020-05" db="EMBL/GenBank/DDBJ databases">
        <authorList>
            <person name="Chiriac C."/>
            <person name="Salcher M."/>
            <person name="Ghai R."/>
            <person name="Kavagutti S V."/>
        </authorList>
    </citation>
    <scope>NUCLEOTIDE SEQUENCE</scope>
</reference>
<protein>
    <recommendedName>
        <fullName evidence="3">DNA replication and repair protein RecF</fullName>
    </recommendedName>
</protein>
<dbReference type="Gene3D" id="3.40.50.300">
    <property type="entry name" value="P-loop containing nucleotide triphosphate hydrolases"/>
    <property type="match status" value="1"/>
</dbReference>
<comment type="similarity">
    <text evidence="2">Belongs to the RecF family.</text>
</comment>
<dbReference type="PROSITE" id="PS00618">
    <property type="entry name" value="RECF_2"/>
    <property type="match status" value="1"/>
</dbReference>
<evidence type="ECO:0000256" key="6">
    <source>
        <dbReference type="ARBA" id="ARBA00022741"/>
    </source>
</evidence>
<dbReference type="InterPro" id="IPR027417">
    <property type="entry name" value="P-loop_NTPase"/>
</dbReference>
<dbReference type="SUPFAM" id="SSF52540">
    <property type="entry name" value="P-loop containing nucleoside triphosphate hydrolases"/>
    <property type="match status" value="1"/>
</dbReference>
<gene>
    <name evidence="10" type="ORF">UFOPK3427_00927</name>
    <name evidence="11" type="ORF">UFOPK4112_00158</name>
</gene>
<dbReference type="GO" id="GO:0005737">
    <property type="term" value="C:cytoplasm"/>
    <property type="evidence" value="ECO:0007669"/>
    <property type="project" value="UniProtKB-SubCell"/>
</dbReference>
<keyword evidence="8" id="KW-0238">DNA-binding</keyword>
<evidence type="ECO:0000313" key="11">
    <source>
        <dbReference type="EMBL" id="CAB5008228.1"/>
    </source>
</evidence>
<dbReference type="NCBIfam" id="TIGR00611">
    <property type="entry name" value="recf"/>
    <property type="match status" value="1"/>
</dbReference>
<dbReference type="Gene3D" id="1.20.1050.90">
    <property type="entry name" value="RecF/RecN/SMC, N-terminal domain"/>
    <property type="match status" value="1"/>
</dbReference>
<evidence type="ECO:0000256" key="5">
    <source>
        <dbReference type="ARBA" id="ARBA00022705"/>
    </source>
</evidence>
<keyword evidence="7" id="KW-0067">ATP-binding</keyword>
<evidence type="ECO:0000256" key="7">
    <source>
        <dbReference type="ARBA" id="ARBA00022840"/>
    </source>
</evidence>
<dbReference type="GO" id="GO:0005524">
    <property type="term" value="F:ATP binding"/>
    <property type="evidence" value="ECO:0007669"/>
    <property type="project" value="UniProtKB-KW"/>
</dbReference>
<evidence type="ECO:0000256" key="2">
    <source>
        <dbReference type="ARBA" id="ARBA00008016"/>
    </source>
</evidence>
<keyword evidence="6" id="KW-0547">Nucleotide-binding</keyword>
<comment type="subcellular location">
    <subcellularLocation>
        <location evidence="1">Cytoplasm</location>
    </subcellularLocation>
</comment>
<evidence type="ECO:0000256" key="8">
    <source>
        <dbReference type="ARBA" id="ARBA00023125"/>
    </source>
</evidence>
<name>A0A6J7PSH9_9ZZZZ</name>
<dbReference type="AlphaFoldDB" id="A0A6J7PSH9"/>
<dbReference type="GO" id="GO:0003697">
    <property type="term" value="F:single-stranded DNA binding"/>
    <property type="evidence" value="ECO:0007669"/>
    <property type="project" value="InterPro"/>
</dbReference>
<evidence type="ECO:0000256" key="3">
    <source>
        <dbReference type="ARBA" id="ARBA00020170"/>
    </source>
</evidence>
<dbReference type="Pfam" id="PF02463">
    <property type="entry name" value="SMC_N"/>
    <property type="match status" value="1"/>
</dbReference>
<dbReference type="InterPro" id="IPR042174">
    <property type="entry name" value="RecF_2"/>
</dbReference>
<evidence type="ECO:0000256" key="1">
    <source>
        <dbReference type="ARBA" id="ARBA00004496"/>
    </source>
</evidence>
<keyword evidence="5" id="KW-0235">DNA replication</keyword>
<evidence type="ECO:0000256" key="4">
    <source>
        <dbReference type="ARBA" id="ARBA00022490"/>
    </source>
</evidence>
<dbReference type="EMBL" id="CAFBLT010000001">
    <property type="protein sequence ID" value="CAB4872963.1"/>
    <property type="molecule type" value="Genomic_DNA"/>
</dbReference>
<feature type="domain" description="RecF/RecN/SMC N-terminal" evidence="9">
    <location>
        <begin position="3"/>
        <end position="331"/>
    </location>
</feature>
<dbReference type="PANTHER" id="PTHR32182">
    <property type="entry name" value="DNA REPLICATION AND REPAIR PROTEIN RECF"/>
    <property type="match status" value="1"/>
</dbReference>
<dbReference type="HAMAP" id="MF_00365">
    <property type="entry name" value="RecF"/>
    <property type="match status" value="1"/>
</dbReference>
<dbReference type="InterPro" id="IPR001238">
    <property type="entry name" value="DNA-binding_RecF"/>
</dbReference>
<proteinExistence type="inferred from homology"/>
<dbReference type="GO" id="GO:0006302">
    <property type="term" value="P:double-strand break repair"/>
    <property type="evidence" value="ECO:0007669"/>
    <property type="project" value="TreeGrafter"/>
</dbReference>
<dbReference type="InterPro" id="IPR003395">
    <property type="entry name" value="RecF/RecN/SMC_N"/>
</dbReference>
<dbReference type="EMBL" id="CAFBPM010000001">
    <property type="protein sequence ID" value="CAB5008228.1"/>
    <property type="molecule type" value="Genomic_DNA"/>
</dbReference>
<dbReference type="PANTHER" id="PTHR32182:SF0">
    <property type="entry name" value="DNA REPLICATION AND REPAIR PROTEIN RECF"/>
    <property type="match status" value="1"/>
</dbReference>
<evidence type="ECO:0000313" key="10">
    <source>
        <dbReference type="EMBL" id="CAB4872963.1"/>
    </source>
</evidence>
<dbReference type="GO" id="GO:0000731">
    <property type="term" value="P:DNA synthesis involved in DNA repair"/>
    <property type="evidence" value="ECO:0007669"/>
    <property type="project" value="TreeGrafter"/>
</dbReference>
<dbReference type="InterPro" id="IPR018078">
    <property type="entry name" value="DNA-binding_RecF_CS"/>
</dbReference>